<organism evidence="1 2">
    <name type="scientific">Methylobacterium planeticum</name>
    <dbReference type="NCBI Taxonomy" id="2615211"/>
    <lineage>
        <taxon>Bacteria</taxon>
        <taxon>Pseudomonadati</taxon>
        <taxon>Pseudomonadota</taxon>
        <taxon>Alphaproteobacteria</taxon>
        <taxon>Hyphomicrobiales</taxon>
        <taxon>Methylobacteriaceae</taxon>
        <taxon>Methylobacterium</taxon>
    </lineage>
</organism>
<accession>A0A6N6MRT7</accession>
<evidence type="ECO:0000313" key="1">
    <source>
        <dbReference type="EMBL" id="KAB1073030.1"/>
    </source>
</evidence>
<comment type="caution">
    <text evidence="1">The sequence shown here is derived from an EMBL/GenBank/DDBJ whole genome shotgun (WGS) entry which is preliminary data.</text>
</comment>
<dbReference type="RefSeq" id="WP_150964220.1">
    <property type="nucleotide sequence ID" value="NZ_VZZJ01000010.1"/>
</dbReference>
<dbReference type="Proteomes" id="UP000441523">
    <property type="component" value="Unassembled WGS sequence"/>
</dbReference>
<reference evidence="1 2" key="1">
    <citation type="submission" date="2019-09" db="EMBL/GenBank/DDBJ databases">
        <title>YIM 132548 draft genome.</title>
        <authorList>
            <person name="Jiang L."/>
        </authorList>
    </citation>
    <scope>NUCLEOTIDE SEQUENCE [LARGE SCALE GENOMIC DNA]</scope>
    <source>
        <strain evidence="1 2">YIM 132548</strain>
    </source>
</reference>
<name>A0A6N6MRT7_9HYPH</name>
<sequence>MAPGRNGAAPAEGVSFAVERVRIDEADGHCLIAGADDEEEPAGYFIVEIDATGLSVEFLGEELTQRDGVVALEIGPHHLAFTLDPRSPVGRAMPVVRITSGEAIGPAVRDRLTAALGPRARLV</sequence>
<protein>
    <submittedName>
        <fullName evidence="1">Uncharacterized protein</fullName>
    </submittedName>
</protein>
<gene>
    <name evidence="1" type="ORF">F6X51_13700</name>
</gene>
<keyword evidence="2" id="KW-1185">Reference proteome</keyword>
<proteinExistence type="predicted"/>
<dbReference type="AlphaFoldDB" id="A0A6N6MRT7"/>
<evidence type="ECO:0000313" key="2">
    <source>
        <dbReference type="Proteomes" id="UP000441523"/>
    </source>
</evidence>
<dbReference type="EMBL" id="VZZJ01000010">
    <property type="protein sequence ID" value="KAB1073030.1"/>
    <property type="molecule type" value="Genomic_DNA"/>
</dbReference>